<evidence type="ECO:0000256" key="8">
    <source>
        <dbReference type="RuleBase" id="RU000461"/>
    </source>
</evidence>
<evidence type="ECO:0000256" key="3">
    <source>
        <dbReference type="ARBA" id="ARBA00022723"/>
    </source>
</evidence>
<evidence type="ECO:0000256" key="5">
    <source>
        <dbReference type="ARBA" id="ARBA00023004"/>
    </source>
</evidence>
<dbReference type="SUPFAM" id="SSF48264">
    <property type="entry name" value="Cytochrome P450"/>
    <property type="match status" value="1"/>
</dbReference>
<dbReference type="AlphaFoldDB" id="A0AAE0P121"/>
<comment type="caution">
    <text evidence="10">The sequence shown here is derived from an EMBL/GenBank/DDBJ whole genome shotgun (WGS) entry which is preliminary data.</text>
</comment>
<dbReference type="GO" id="GO:0005506">
    <property type="term" value="F:iron ion binding"/>
    <property type="evidence" value="ECO:0007669"/>
    <property type="project" value="InterPro"/>
</dbReference>
<dbReference type="GO" id="GO:0004497">
    <property type="term" value="F:monooxygenase activity"/>
    <property type="evidence" value="ECO:0007669"/>
    <property type="project" value="UniProtKB-KW"/>
</dbReference>
<keyword evidence="8" id="KW-0503">Monooxygenase</keyword>
<comment type="similarity">
    <text evidence="2 8">Belongs to the cytochrome P450 family.</text>
</comment>
<evidence type="ECO:0000313" key="11">
    <source>
        <dbReference type="Proteomes" id="UP001281003"/>
    </source>
</evidence>
<gene>
    <name evidence="10" type="ORF">B0T20DRAFT_464309</name>
</gene>
<feature type="binding site" description="axial binding residue" evidence="7">
    <location>
        <position position="464"/>
    </location>
    <ligand>
        <name>heme</name>
        <dbReference type="ChEBI" id="CHEBI:30413"/>
    </ligand>
    <ligandPart>
        <name>Fe</name>
        <dbReference type="ChEBI" id="CHEBI:18248"/>
    </ligandPart>
</feature>
<evidence type="ECO:0000256" key="6">
    <source>
        <dbReference type="ARBA" id="ARBA00023194"/>
    </source>
</evidence>
<dbReference type="GO" id="GO:0020037">
    <property type="term" value="F:heme binding"/>
    <property type="evidence" value="ECO:0007669"/>
    <property type="project" value="InterPro"/>
</dbReference>
<accession>A0AAE0P121</accession>
<dbReference type="PANTHER" id="PTHR46300:SF11">
    <property type="entry name" value="OXIDOREDUCTASE, PUTATIVE-RELATED"/>
    <property type="match status" value="1"/>
</dbReference>
<evidence type="ECO:0000256" key="1">
    <source>
        <dbReference type="ARBA" id="ARBA00004792"/>
    </source>
</evidence>
<evidence type="ECO:0000256" key="4">
    <source>
        <dbReference type="ARBA" id="ARBA00023002"/>
    </source>
</evidence>
<sequence length="542" mass="62137">MTTTTSPVTQLTLRLQTISKEHPFLFFTGAIILSIIALFTFVAEYFKPLGKRKLKDGKPPRLPPGPSGLPIFGSLIDVKEGIEDEEHKKLKALRQYGEMATLHLGQKTFIFLNSSRVAAEIITKRGSYTNERSSYPVSSGIISHNHRRSVLMHQDAWAEPRRIMHPLISGSYLKTYGTWQELESTQLLAEYIFHPKLWYRHHFRYANSVIHRIALGERLAKSTKELVDLQNCVTYFVSSVMTSMVDWFPDLEKLLPWGFVQPWRLSWGWLDRWNYNLYKEWWDPVKAKIDNGTAPPSWVRDVLLHPDTKYTGDDDDAMYAAMQLVEAGSDTTRLVLNVVFMAALEHPTAFAKAREEVDRVCGKDENARLPTLADLEGLRYICAMAKEVMRWRPIFGVPPDHTATKDFDFEGYHFPAGTGFVLNIPALCEEVKEPDSFVPERWLDGHETNIAHGLWLFGGGRRICVGYRLAQNSLFLLLSRLVQSFDLEAAGPYNSRHLHFHATDEPFPVNMKVRSHHYEKLILSEAEKHGVLEDAKLERDKL</sequence>
<dbReference type="PROSITE" id="PS00086">
    <property type="entry name" value="CYTOCHROME_P450"/>
    <property type="match status" value="1"/>
</dbReference>
<name>A0AAE0P121_SORBR</name>
<dbReference type="GO" id="GO:0017000">
    <property type="term" value="P:antibiotic biosynthetic process"/>
    <property type="evidence" value="ECO:0007669"/>
    <property type="project" value="UniProtKB-KW"/>
</dbReference>
<keyword evidence="11" id="KW-1185">Reference proteome</keyword>
<keyword evidence="4 8" id="KW-0560">Oxidoreductase</keyword>
<feature type="transmembrane region" description="Helical" evidence="9">
    <location>
        <begin position="24"/>
        <end position="46"/>
    </location>
</feature>
<dbReference type="PANTHER" id="PTHR46300">
    <property type="entry name" value="P450, PUTATIVE (EUROFUNG)-RELATED-RELATED"/>
    <property type="match status" value="1"/>
</dbReference>
<organism evidence="10 11">
    <name type="scientific">Sordaria brevicollis</name>
    <dbReference type="NCBI Taxonomy" id="83679"/>
    <lineage>
        <taxon>Eukaryota</taxon>
        <taxon>Fungi</taxon>
        <taxon>Dikarya</taxon>
        <taxon>Ascomycota</taxon>
        <taxon>Pezizomycotina</taxon>
        <taxon>Sordariomycetes</taxon>
        <taxon>Sordariomycetidae</taxon>
        <taxon>Sordariales</taxon>
        <taxon>Sordariaceae</taxon>
        <taxon>Sordaria</taxon>
    </lineage>
</organism>
<dbReference type="InterPro" id="IPR036396">
    <property type="entry name" value="Cyt_P450_sf"/>
</dbReference>
<dbReference type="Pfam" id="PF00067">
    <property type="entry name" value="p450"/>
    <property type="match status" value="1"/>
</dbReference>
<dbReference type="Proteomes" id="UP001281003">
    <property type="component" value="Unassembled WGS sequence"/>
</dbReference>
<dbReference type="InterPro" id="IPR017972">
    <property type="entry name" value="Cyt_P450_CS"/>
</dbReference>
<dbReference type="Gene3D" id="1.10.630.10">
    <property type="entry name" value="Cytochrome P450"/>
    <property type="match status" value="1"/>
</dbReference>
<keyword evidence="9" id="KW-0472">Membrane</keyword>
<evidence type="ECO:0000313" key="10">
    <source>
        <dbReference type="EMBL" id="KAK3391378.1"/>
    </source>
</evidence>
<keyword evidence="9" id="KW-1133">Transmembrane helix</keyword>
<keyword evidence="7 8" id="KW-0349">Heme</keyword>
<comment type="cofactor">
    <cofactor evidence="7">
        <name>heme</name>
        <dbReference type="ChEBI" id="CHEBI:30413"/>
    </cofactor>
</comment>
<evidence type="ECO:0000256" key="7">
    <source>
        <dbReference type="PIRSR" id="PIRSR602401-1"/>
    </source>
</evidence>
<reference evidence="10" key="1">
    <citation type="journal article" date="2023" name="Mol. Phylogenet. Evol.">
        <title>Genome-scale phylogeny and comparative genomics of the fungal order Sordariales.</title>
        <authorList>
            <person name="Hensen N."/>
            <person name="Bonometti L."/>
            <person name="Westerberg I."/>
            <person name="Brannstrom I.O."/>
            <person name="Guillou S."/>
            <person name="Cros-Aarteil S."/>
            <person name="Calhoun S."/>
            <person name="Haridas S."/>
            <person name="Kuo A."/>
            <person name="Mondo S."/>
            <person name="Pangilinan J."/>
            <person name="Riley R."/>
            <person name="LaButti K."/>
            <person name="Andreopoulos B."/>
            <person name="Lipzen A."/>
            <person name="Chen C."/>
            <person name="Yan M."/>
            <person name="Daum C."/>
            <person name="Ng V."/>
            <person name="Clum A."/>
            <person name="Steindorff A."/>
            <person name="Ohm R.A."/>
            <person name="Martin F."/>
            <person name="Silar P."/>
            <person name="Natvig D.O."/>
            <person name="Lalanne C."/>
            <person name="Gautier V."/>
            <person name="Ament-Velasquez S.L."/>
            <person name="Kruys A."/>
            <person name="Hutchinson M.I."/>
            <person name="Powell A.J."/>
            <person name="Barry K."/>
            <person name="Miller A.N."/>
            <person name="Grigoriev I.V."/>
            <person name="Debuchy R."/>
            <person name="Gladieux P."/>
            <person name="Hiltunen Thoren M."/>
            <person name="Johannesson H."/>
        </authorList>
    </citation>
    <scope>NUCLEOTIDE SEQUENCE</scope>
    <source>
        <strain evidence="10">FGSC 1904</strain>
    </source>
</reference>
<proteinExistence type="inferred from homology"/>
<dbReference type="InterPro" id="IPR050364">
    <property type="entry name" value="Cytochrome_P450_fung"/>
</dbReference>
<dbReference type="GO" id="GO:0016705">
    <property type="term" value="F:oxidoreductase activity, acting on paired donors, with incorporation or reduction of molecular oxygen"/>
    <property type="evidence" value="ECO:0007669"/>
    <property type="project" value="InterPro"/>
</dbReference>
<dbReference type="EMBL" id="JAUTDP010000013">
    <property type="protein sequence ID" value="KAK3391378.1"/>
    <property type="molecule type" value="Genomic_DNA"/>
</dbReference>
<evidence type="ECO:0000256" key="2">
    <source>
        <dbReference type="ARBA" id="ARBA00010617"/>
    </source>
</evidence>
<dbReference type="PRINTS" id="PR00385">
    <property type="entry name" value="P450"/>
</dbReference>
<keyword evidence="5 7" id="KW-0408">Iron</keyword>
<dbReference type="PRINTS" id="PR00463">
    <property type="entry name" value="EP450I"/>
</dbReference>
<evidence type="ECO:0000256" key="9">
    <source>
        <dbReference type="SAM" id="Phobius"/>
    </source>
</evidence>
<keyword evidence="6" id="KW-0045">Antibiotic biosynthesis</keyword>
<keyword evidence="9" id="KW-0812">Transmembrane</keyword>
<dbReference type="InterPro" id="IPR001128">
    <property type="entry name" value="Cyt_P450"/>
</dbReference>
<reference evidence="10" key="2">
    <citation type="submission" date="2023-07" db="EMBL/GenBank/DDBJ databases">
        <authorList>
            <consortium name="Lawrence Berkeley National Laboratory"/>
            <person name="Haridas S."/>
            <person name="Hensen N."/>
            <person name="Bonometti L."/>
            <person name="Westerberg I."/>
            <person name="Brannstrom I.O."/>
            <person name="Guillou S."/>
            <person name="Cros-Aarteil S."/>
            <person name="Calhoun S."/>
            <person name="Kuo A."/>
            <person name="Mondo S."/>
            <person name="Pangilinan J."/>
            <person name="Riley R."/>
            <person name="LaButti K."/>
            <person name="Andreopoulos B."/>
            <person name="Lipzen A."/>
            <person name="Chen C."/>
            <person name="Yanf M."/>
            <person name="Daum C."/>
            <person name="Ng V."/>
            <person name="Clum A."/>
            <person name="Steindorff A."/>
            <person name="Ohm R."/>
            <person name="Martin F."/>
            <person name="Silar P."/>
            <person name="Natvig D."/>
            <person name="Lalanne C."/>
            <person name="Gautier V."/>
            <person name="Ament-velasquez S.L."/>
            <person name="Kruys A."/>
            <person name="Hutchinson M.I."/>
            <person name="Powell A.J."/>
            <person name="Barry K."/>
            <person name="Miller A.N."/>
            <person name="Grigoriev I.V."/>
            <person name="Debuchy R."/>
            <person name="Gladieux P."/>
            <person name="Thoren M.H."/>
            <person name="Johannesson H."/>
        </authorList>
    </citation>
    <scope>NUCLEOTIDE SEQUENCE</scope>
    <source>
        <strain evidence="10">FGSC 1904</strain>
    </source>
</reference>
<dbReference type="InterPro" id="IPR002401">
    <property type="entry name" value="Cyt_P450_E_grp-I"/>
</dbReference>
<keyword evidence="3 7" id="KW-0479">Metal-binding</keyword>
<comment type="pathway">
    <text evidence="1">Antibiotic biosynthesis.</text>
</comment>
<protein>
    <submittedName>
        <fullName evidence="10">Cytochrome P450</fullName>
    </submittedName>
</protein>